<comment type="caution">
    <text evidence="19">The sequence shown here is derived from an EMBL/GenBank/DDBJ whole genome shotgun (WGS) entry which is preliminary data.</text>
</comment>
<keyword evidence="10 18" id="KW-0472">Membrane</keyword>
<evidence type="ECO:0000256" key="12">
    <source>
        <dbReference type="ARBA" id="ARBA00023180"/>
    </source>
</evidence>
<dbReference type="InterPro" id="IPR038578">
    <property type="entry name" value="GT29-like_sf"/>
</dbReference>
<evidence type="ECO:0000256" key="10">
    <source>
        <dbReference type="ARBA" id="ARBA00023136"/>
    </source>
</evidence>
<evidence type="ECO:0000256" key="1">
    <source>
        <dbReference type="ARBA" id="ARBA00004447"/>
    </source>
</evidence>
<name>A0A401S2J9_CHIPU</name>
<evidence type="ECO:0000256" key="13">
    <source>
        <dbReference type="ARBA" id="ARBA00030410"/>
    </source>
</evidence>
<feature type="transmembrane region" description="Helical" evidence="18">
    <location>
        <begin position="12"/>
        <end position="30"/>
    </location>
</feature>
<evidence type="ECO:0000256" key="7">
    <source>
        <dbReference type="ARBA" id="ARBA00022968"/>
    </source>
</evidence>
<keyword evidence="11" id="KW-1015">Disulfide bond</keyword>
<evidence type="ECO:0000256" key="6">
    <source>
        <dbReference type="ARBA" id="ARBA00022692"/>
    </source>
</evidence>
<dbReference type="GO" id="GO:0032580">
    <property type="term" value="C:Golgi cisterna membrane"/>
    <property type="evidence" value="ECO:0007669"/>
    <property type="project" value="UniProtKB-SubCell"/>
</dbReference>
<dbReference type="OMA" id="HETHAQH"/>
<comment type="similarity">
    <text evidence="2">Belongs to the glycosyltransferase 29 family.</text>
</comment>
<keyword evidence="12" id="KW-0325">Glycoprotein</keyword>
<dbReference type="PANTHER" id="PTHR46059">
    <property type="entry name" value="BETA-GALACTOSIDE ALPHA-2,6-SIALYLTRANSFERASE"/>
    <property type="match status" value="1"/>
</dbReference>
<evidence type="ECO:0000256" key="16">
    <source>
        <dbReference type="ARBA" id="ARBA00034249"/>
    </source>
</evidence>
<proteinExistence type="inferred from homology"/>
<evidence type="ECO:0000256" key="8">
    <source>
        <dbReference type="ARBA" id="ARBA00022989"/>
    </source>
</evidence>
<evidence type="ECO:0000256" key="4">
    <source>
        <dbReference type="ARBA" id="ARBA00022676"/>
    </source>
</evidence>
<dbReference type="Proteomes" id="UP000287033">
    <property type="component" value="Unassembled WGS sequence"/>
</dbReference>
<dbReference type="PANTHER" id="PTHR46059:SF3">
    <property type="entry name" value="BETA-GALACTOSIDE ALPHA-2,6-SIALYLTRANSFERASE 2"/>
    <property type="match status" value="1"/>
</dbReference>
<keyword evidence="9" id="KW-0333">Golgi apparatus</keyword>
<accession>A0A401S2J9</accession>
<evidence type="ECO:0000256" key="5">
    <source>
        <dbReference type="ARBA" id="ARBA00022679"/>
    </source>
</evidence>
<dbReference type="STRING" id="137246.A0A401S2J9"/>
<keyword evidence="6 18" id="KW-0812">Transmembrane</keyword>
<evidence type="ECO:0000313" key="19">
    <source>
        <dbReference type="EMBL" id="GCC24569.1"/>
    </source>
</evidence>
<evidence type="ECO:0000313" key="20">
    <source>
        <dbReference type="Proteomes" id="UP000287033"/>
    </source>
</evidence>
<organism evidence="19 20">
    <name type="scientific">Chiloscyllium punctatum</name>
    <name type="common">Brownbanded bambooshark</name>
    <name type="synonym">Hemiscyllium punctatum</name>
    <dbReference type="NCBI Taxonomy" id="137246"/>
    <lineage>
        <taxon>Eukaryota</taxon>
        <taxon>Metazoa</taxon>
        <taxon>Chordata</taxon>
        <taxon>Craniata</taxon>
        <taxon>Vertebrata</taxon>
        <taxon>Chondrichthyes</taxon>
        <taxon>Elasmobranchii</taxon>
        <taxon>Galeomorphii</taxon>
        <taxon>Galeoidea</taxon>
        <taxon>Orectolobiformes</taxon>
        <taxon>Hemiscylliidae</taxon>
        <taxon>Chiloscyllium</taxon>
    </lineage>
</organism>
<dbReference type="AlphaFoldDB" id="A0A401S2J9"/>
<evidence type="ECO:0000256" key="18">
    <source>
        <dbReference type="SAM" id="Phobius"/>
    </source>
</evidence>
<evidence type="ECO:0000256" key="15">
    <source>
        <dbReference type="ARBA" id="ARBA00032076"/>
    </source>
</evidence>
<dbReference type="OrthoDB" id="10264956at2759"/>
<dbReference type="Gene3D" id="3.90.1480.20">
    <property type="entry name" value="Glycosyl transferase family 29"/>
    <property type="match status" value="1"/>
</dbReference>
<evidence type="ECO:0000256" key="3">
    <source>
        <dbReference type="ARBA" id="ARBA00020782"/>
    </source>
</evidence>
<comment type="catalytic activity">
    <reaction evidence="16">
        <text>a beta-D-galactoside + CMP-N-acetyl-beta-neuraminate = an N-acetyl-alpha-neuraminyl-(2-&gt;6)-beta-D-galactosyl derivative + CMP + H(+)</text>
        <dbReference type="Rhea" id="RHEA:52104"/>
        <dbReference type="ChEBI" id="CHEBI:15378"/>
        <dbReference type="ChEBI" id="CHEBI:28034"/>
        <dbReference type="ChEBI" id="CHEBI:57812"/>
        <dbReference type="ChEBI" id="CHEBI:60377"/>
        <dbReference type="ChEBI" id="CHEBI:136398"/>
        <dbReference type="EC" id="2.4.3.1"/>
    </reaction>
</comment>
<dbReference type="InterPro" id="IPR001675">
    <property type="entry name" value="Glyco_trans_29"/>
</dbReference>
<dbReference type="GO" id="GO:0097503">
    <property type="term" value="P:sialylation"/>
    <property type="evidence" value="ECO:0007669"/>
    <property type="project" value="TreeGrafter"/>
</dbReference>
<keyword evidence="5" id="KW-0808">Transferase</keyword>
<gene>
    <name evidence="19" type="ORF">chiPu_0002971</name>
</gene>
<evidence type="ECO:0000256" key="9">
    <source>
        <dbReference type="ARBA" id="ARBA00023034"/>
    </source>
</evidence>
<evidence type="ECO:0000256" key="14">
    <source>
        <dbReference type="ARBA" id="ARBA00030509"/>
    </source>
</evidence>
<dbReference type="GO" id="GO:0003835">
    <property type="term" value="F:beta-galactoside alpha-2,6-sialyltransferase activity"/>
    <property type="evidence" value="ECO:0007669"/>
    <property type="project" value="UniProtKB-EC"/>
</dbReference>
<evidence type="ECO:0000256" key="11">
    <source>
        <dbReference type="ARBA" id="ARBA00023157"/>
    </source>
</evidence>
<evidence type="ECO:0000256" key="2">
    <source>
        <dbReference type="ARBA" id="ARBA00006003"/>
    </source>
</evidence>
<dbReference type="FunFam" id="3.90.1480.20:FF:000010">
    <property type="entry name" value="ST6 beta-galactoside alpha-2,6-sialyltransferase 2"/>
    <property type="match status" value="1"/>
</dbReference>
<protein>
    <recommendedName>
        <fullName evidence="3">Beta-galactoside alpha-2,6-sialyltransferase 2</fullName>
        <ecNumber evidence="17">2.4.3.1</ecNumber>
    </recommendedName>
    <alternativeName>
        <fullName evidence="14">CMP-N-acetylneuraminate-beta-galactosamide-alpha-2,6-sialyltransferase 2</fullName>
    </alternativeName>
    <alternativeName>
        <fullName evidence="13">ST6Gal II</fullName>
    </alternativeName>
    <alternativeName>
        <fullName evidence="15">Sialyltransferase 2</fullName>
    </alternativeName>
</protein>
<dbReference type="EC" id="2.4.3.1" evidence="17"/>
<keyword evidence="7" id="KW-0735">Signal-anchor</keyword>
<keyword evidence="8 18" id="KW-1133">Transmembrane helix</keyword>
<comment type="subcellular location">
    <subcellularLocation>
        <location evidence="1">Golgi apparatus</location>
        <location evidence="1">Golgi stack membrane</location>
        <topology evidence="1">Single-pass type II membrane protein</topology>
    </subcellularLocation>
</comment>
<dbReference type="Pfam" id="PF00777">
    <property type="entry name" value="Glyco_transf_29"/>
    <property type="match status" value="1"/>
</dbReference>
<keyword evidence="4" id="KW-0328">Glycosyltransferase</keyword>
<evidence type="ECO:0000256" key="17">
    <source>
        <dbReference type="ARBA" id="ARBA00034329"/>
    </source>
</evidence>
<reference evidence="19 20" key="1">
    <citation type="journal article" date="2018" name="Nat. Ecol. Evol.">
        <title>Shark genomes provide insights into elasmobranch evolution and the origin of vertebrates.</title>
        <authorList>
            <person name="Hara Y"/>
            <person name="Yamaguchi K"/>
            <person name="Onimaru K"/>
            <person name="Kadota M"/>
            <person name="Koyanagi M"/>
            <person name="Keeley SD"/>
            <person name="Tatsumi K"/>
            <person name="Tanaka K"/>
            <person name="Motone F"/>
            <person name="Kageyama Y"/>
            <person name="Nozu R"/>
            <person name="Adachi N"/>
            <person name="Nishimura O"/>
            <person name="Nakagawa R"/>
            <person name="Tanegashima C"/>
            <person name="Kiyatake I"/>
            <person name="Matsumoto R"/>
            <person name="Murakumo K"/>
            <person name="Nishida K"/>
            <person name="Terakita A"/>
            <person name="Kuratani S"/>
            <person name="Sato K"/>
            <person name="Hyodo S Kuraku.S."/>
        </authorList>
    </citation>
    <scope>NUCLEOTIDE SEQUENCE [LARGE SCALE GENOMIC DNA]</scope>
</reference>
<keyword evidence="20" id="KW-1185">Reference proteome</keyword>
<sequence>MKAKTKQWKQLVLIGILAWALVFLLLFTYFTDSKTDERPASSFTFTETRRLFPVQGKQRVFMGAFPNPKVSASQRENSLFFENDEDSVHSLHLDSLNDGNLKWSQVEDNGELQVKIRVKKMKIGTEQHIQHKLINTLVKIAKDGNMYEETIIQDTKSKPHKRISKNKQNQNYEVDPFLENLDSLELEDLEFSKSSSVLANLWRGNVSSGMLNPRLRKAMKDYMNENRHGVQFQRKSGMERMIGEELLCELKDKIKVRTLDGKEAPFSTARWKKHFPKIPLNKIRTNTQAYRNCAVVTSAGSILNSSLGEEIDSHDAVLRFNAAPTQGYEKDVGSKTTIRVINSQILVNPEHKFNNNILFKNVVLVAWDPAPYSVNLLKWYKKPDYNLFLPYLRYRRKNPDQLFYILHPKFVWQLWDVIQENTQETIQPNPPSSGFIGILIMMSLCDNVNIYEYIPSIRQTDLCHYHERYYDAACTLGAYHPLLYEKLLVQRMNKGMEADLYTKGKVILPGFGTMKCSGE</sequence>
<dbReference type="EMBL" id="BEZZ01000061">
    <property type="protein sequence ID" value="GCC24569.1"/>
    <property type="molecule type" value="Genomic_DNA"/>
</dbReference>